<dbReference type="PANTHER" id="PTHR42930:SF3">
    <property type="entry name" value="PHOSPHATE-SPECIFIC TRANSPORT SYSTEM ACCESSORY PROTEIN PHOU"/>
    <property type="match status" value="1"/>
</dbReference>
<comment type="subunit">
    <text evidence="3 8">Homodimer.</text>
</comment>
<evidence type="ECO:0000256" key="1">
    <source>
        <dbReference type="ARBA" id="ARBA00004496"/>
    </source>
</evidence>
<dbReference type="EMBL" id="SLXH01000009">
    <property type="protein sequence ID" value="TCP18272.1"/>
    <property type="molecule type" value="Genomic_DNA"/>
</dbReference>
<keyword evidence="5 8" id="KW-0963">Cytoplasm</keyword>
<dbReference type="PIRSF" id="PIRSF003107">
    <property type="entry name" value="PhoU"/>
    <property type="match status" value="1"/>
</dbReference>
<dbReference type="OrthoDB" id="9814256at2"/>
<feature type="domain" description="PhoU" evidence="9">
    <location>
        <begin position="22"/>
        <end position="108"/>
    </location>
</feature>
<dbReference type="GO" id="GO:0045936">
    <property type="term" value="P:negative regulation of phosphate metabolic process"/>
    <property type="evidence" value="ECO:0007669"/>
    <property type="project" value="InterPro"/>
</dbReference>
<organism evidence="10 11">
    <name type="scientific">Simplicispira metamorpha</name>
    <dbReference type="NCBI Taxonomy" id="80881"/>
    <lineage>
        <taxon>Bacteria</taxon>
        <taxon>Pseudomonadati</taxon>
        <taxon>Pseudomonadota</taxon>
        <taxon>Betaproteobacteria</taxon>
        <taxon>Burkholderiales</taxon>
        <taxon>Comamonadaceae</taxon>
        <taxon>Simplicispira</taxon>
    </lineage>
</organism>
<dbReference type="AlphaFoldDB" id="A0A4R2NBD2"/>
<evidence type="ECO:0000256" key="5">
    <source>
        <dbReference type="ARBA" id="ARBA00022490"/>
    </source>
</evidence>
<keyword evidence="11" id="KW-1185">Reference proteome</keyword>
<dbReference type="GO" id="GO:0030643">
    <property type="term" value="P:intracellular phosphate ion homeostasis"/>
    <property type="evidence" value="ECO:0007669"/>
    <property type="project" value="InterPro"/>
</dbReference>
<dbReference type="PANTHER" id="PTHR42930">
    <property type="entry name" value="PHOSPHATE-SPECIFIC TRANSPORT SYSTEM ACCESSORY PROTEIN PHOU"/>
    <property type="match status" value="1"/>
</dbReference>
<dbReference type="SUPFAM" id="SSF109755">
    <property type="entry name" value="PhoU-like"/>
    <property type="match status" value="1"/>
</dbReference>
<evidence type="ECO:0000313" key="11">
    <source>
        <dbReference type="Proteomes" id="UP000295182"/>
    </source>
</evidence>
<proteinExistence type="inferred from homology"/>
<dbReference type="RefSeq" id="WP_119012778.1">
    <property type="nucleotide sequence ID" value="NZ_QXNC01000009.1"/>
</dbReference>
<comment type="function">
    <text evidence="7 8">Plays a role in the regulation of phosphate uptake.</text>
</comment>
<evidence type="ECO:0000256" key="6">
    <source>
        <dbReference type="ARBA" id="ARBA00022592"/>
    </source>
</evidence>
<dbReference type="NCBIfam" id="TIGR02135">
    <property type="entry name" value="phoU_full"/>
    <property type="match status" value="1"/>
</dbReference>
<comment type="similarity">
    <text evidence="2 8">Belongs to the PhoU family.</text>
</comment>
<dbReference type="InterPro" id="IPR026022">
    <property type="entry name" value="PhoU_dom"/>
</dbReference>
<dbReference type="Gene3D" id="1.20.58.220">
    <property type="entry name" value="Phosphate transport system protein phou homolog 2, domain 2"/>
    <property type="match status" value="2"/>
</dbReference>
<keyword evidence="6 8" id="KW-0592">Phosphate transport</keyword>
<evidence type="ECO:0000256" key="7">
    <source>
        <dbReference type="ARBA" id="ARBA00056181"/>
    </source>
</evidence>
<accession>A0A4R2NBD2</accession>
<evidence type="ECO:0000256" key="3">
    <source>
        <dbReference type="ARBA" id="ARBA00011738"/>
    </source>
</evidence>
<comment type="caution">
    <text evidence="10">The sequence shown here is derived from an EMBL/GenBank/DDBJ whole genome shotgun (WGS) entry which is preliminary data.</text>
</comment>
<evidence type="ECO:0000256" key="8">
    <source>
        <dbReference type="PIRNR" id="PIRNR003107"/>
    </source>
</evidence>
<dbReference type="GO" id="GO:0006817">
    <property type="term" value="P:phosphate ion transport"/>
    <property type="evidence" value="ECO:0007669"/>
    <property type="project" value="UniProtKB-KW"/>
</dbReference>
<evidence type="ECO:0000259" key="9">
    <source>
        <dbReference type="Pfam" id="PF01895"/>
    </source>
</evidence>
<keyword evidence="4 8" id="KW-0813">Transport</keyword>
<comment type="subcellular location">
    <subcellularLocation>
        <location evidence="1 8">Cytoplasm</location>
    </subcellularLocation>
</comment>
<evidence type="ECO:0000256" key="4">
    <source>
        <dbReference type="ARBA" id="ARBA00022448"/>
    </source>
</evidence>
<dbReference type="InterPro" id="IPR028366">
    <property type="entry name" value="PhoU"/>
</dbReference>
<feature type="domain" description="PhoU" evidence="9">
    <location>
        <begin position="129"/>
        <end position="211"/>
    </location>
</feature>
<sequence>MTEKHLSSQFDSELNSVSARVMELGGLVESQIRQAIHALSHFSLESVKQVAVMENRINAMEVEIDQDLSTIIARRQPTARDLRLLMAFSKATANLERMGDEASKMARMVQSIIESGASRSLPTMDLRVAADLASGLLRKALDAFARLDTTAAVAILKEDDLIDQEFDGFVRKLITYMMEDPRTISPSLDLLFLAKAIERIGDHSKNLAELIIYLVKGMDVRHTSLDQIESALL</sequence>
<name>A0A4R2NBD2_9BURK</name>
<evidence type="ECO:0000256" key="2">
    <source>
        <dbReference type="ARBA" id="ARBA00008107"/>
    </source>
</evidence>
<dbReference type="GO" id="GO:0005737">
    <property type="term" value="C:cytoplasm"/>
    <property type="evidence" value="ECO:0007669"/>
    <property type="project" value="UniProtKB-SubCell"/>
</dbReference>
<reference evidence="10 11" key="1">
    <citation type="submission" date="2019-03" db="EMBL/GenBank/DDBJ databases">
        <title>Genomic Encyclopedia of Type Strains, Phase IV (KMG-IV): sequencing the most valuable type-strain genomes for metagenomic binning, comparative biology and taxonomic classification.</title>
        <authorList>
            <person name="Goeker M."/>
        </authorList>
    </citation>
    <scope>NUCLEOTIDE SEQUENCE [LARGE SCALE GENOMIC DNA]</scope>
    <source>
        <strain evidence="10 11">DSM 1837</strain>
    </source>
</reference>
<gene>
    <name evidence="10" type="ORF">EV674_10967</name>
</gene>
<dbReference type="Proteomes" id="UP000295182">
    <property type="component" value="Unassembled WGS sequence"/>
</dbReference>
<evidence type="ECO:0000313" key="10">
    <source>
        <dbReference type="EMBL" id="TCP18272.1"/>
    </source>
</evidence>
<dbReference type="InterPro" id="IPR038078">
    <property type="entry name" value="PhoU-like_sf"/>
</dbReference>
<protein>
    <recommendedName>
        <fullName evidence="8">Phosphate-specific transport system accessory protein PhoU</fullName>
    </recommendedName>
</protein>
<dbReference type="FunFam" id="1.20.58.220:FF:000004">
    <property type="entry name" value="Phosphate-specific transport system accessory protein PhoU"/>
    <property type="match status" value="1"/>
</dbReference>
<dbReference type="Pfam" id="PF01895">
    <property type="entry name" value="PhoU"/>
    <property type="match status" value="2"/>
</dbReference>